<sequence>MHYCCICGGPVSSLDLRKASLANDGDDLNRCYKDECDCIGDECEEVDCPGQFGYNSQVLLEEDVAWLDKVVMICPSMNNNGTGSSTGSQSGAYLTAIGDYDEYDSLVHFPDTSTKCPNRDGFVAHDCCLRTLFLAESNSSKKQSQLTLESLFFTMKRFAVPSPEKAIDWKDSRLYGGGVHGFQGSDKWEALYGYEWLVSDPEGYTNIARVLNYAAHPKIVALRSPIWGPLKLKEVKESTTAKEDTIIQEEGFKKLPFEVQLMIIELLSSKDVHNLSLASRAICNATRYLPNSFWKTRLGQGRFGYLAPFRGDLTWPSVPVNYFRLLCRLENVSRPWPHGDQGPLGENEQICPYWNSLKNWRRIWGCCEAILDKVNAYDNAIMKAAA</sequence>
<dbReference type="STRING" id="1036611.A0A1L9PTG1"/>
<dbReference type="AlphaFoldDB" id="A0A1L9PTG1"/>
<dbReference type="Proteomes" id="UP000184073">
    <property type="component" value="Unassembled WGS sequence"/>
</dbReference>
<feature type="domain" description="F-box" evidence="1">
    <location>
        <begin position="249"/>
        <end position="297"/>
    </location>
</feature>
<dbReference type="VEuPathDB" id="FungiDB:ASPVEDRAFT_31228"/>
<dbReference type="OrthoDB" id="5273847at2759"/>
<dbReference type="GeneID" id="63725957"/>
<keyword evidence="3" id="KW-1185">Reference proteome</keyword>
<evidence type="ECO:0000259" key="1">
    <source>
        <dbReference type="PROSITE" id="PS50181"/>
    </source>
</evidence>
<dbReference type="InterPro" id="IPR001810">
    <property type="entry name" value="F-box_dom"/>
</dbReference>
<organism evidence="2 3">
    <name type="scientific">Aspergillus versicolor CBS 583.65</name>
    <dbReference type="NCBI Taxonomy" id="1036611"/>
    <lineage>
        <taxon>Eukaryota</taxon>
        <taxon>Fungi</taxon>
        <taxon>Dikarya</taxon>
        <taxon>Ascomycota</taxon>
        <taxon>Pezizomycotina</taxon>
        <taxon>Eurotiomycetes</taxon>
        <taxon>Eurotiomycetidae</taxon>
        <taxon>Eurotiales</taxon>
        <taxon>Aspergillaceae</taxon>
        <taxon>Aspergillus</taxon>
        <taxon>Aspergillus subgen. Nidulantes</taxon>
    </lineage>
</organism>
<dbReference type="RefSeq" id="XP_040670553.1">
    <property type="nucleotide sequence ID" value="XM_040810446.1"/>
</dbReference>
<evidence type="ECO:0000313" key="3">
    <source>
        <dbReference type="Proteomes" id="UP000184073"/>
    </source>
</evidence>
<gene>
    <name evidence="2" type="ORF">ASPVEDRAFT_31228</name>
</gene>
<evidence type="ECO:0000313" key="2">
    <source>
        <dbReference type="EMBL" id="OJJ04791.1"/>
    </source>
</evidence>
<dbReference type="EMBL" id="KV878132">
    <property type="protein sequence ID" value="OJJ04791.1"/>
    <property type="molecule type" value="Genomic_DNA"/>
</dbReference>
<dbReference type="PROSITE" id="PS50181">
    <property type="entry name" value="FBOX"/>
    <property type="match status" value="1"/>
</dbReference>
<reference evidence="3" key="1">
    <citation type="journal article" date="2017" name="Genome Biol.">
        <title>Comparative genomics reveals high biological diversity and specific adaptations in the industrially and medically important fungal genus Aspergillus.</title>
        <authorList>
            <person name="de Vries R.P."/>
            <person name="Riley R."/>
            <person name="Wiebenga A."/>
            <person name="Aguilar-Osorio G."/>
            <person name="Amillis S."/>
            <person name="Uchima C.A."/>
            <person name="Anderluh G."/>
            <person name="Asadollahi M."/>
            <person name="Askin M."/>
            <person name="Barry K."/>
            <person name="Battaglia E."/>
            <person name="Bayram O."/>
            <person name="Benocci T."/>
            <person name="Braus-Stromeyer S.A."/>
            <person name="Caldana C."/>
            <person name="Canovas D."/>
            <person name="Cerqueira G.C."/>
            <person name="Chen F."/>
            <person name="Chen W."/>
            <person name="Choi C."/>
            <person name="Clum A."/>
            <person name="Dos Santos R.A."/>
            <person name="Damasio A.R."/>
            <person name="Diallinas G."/>
            <person name="Emri T."/>
            <person name="Fekete E."/>
            <person name="Flipphi M."/>
            <person name="Freyberg S."/>
            <person name="Gallo A."/>
            <person name="Gournas C."/>
            <person name="Habgood R."/>
            <person name="Hainaut M."/>
            <person name="Harispe M.L."/>
            <person name="Henrissat B."/>
            <person name="Hilden K.S."/>
            <person name="Hope R."/>
            <person name="Hossain A."/>
            <person name="Karabika E."/>
            <person name="Karaffa L."/>
            <person name="Karanyi Z."/>
            <person name="Krasevec N."/>
            <person name="Kuo A."/>
            <person name="Kusch H."/>
            <person name="LaButti K."/>
            <person name="Lagendijk E.L."/>
            <person name="Lapidus A."/>
            <person name="Levasseur A."/>
            <person name="Lindquist E."/>
            <person name="Lipzen A."/>
            <person name="Logrieco A.F."/>
            <person name="MacCabe A."/>
            <person name="Maekelae M.R."/>
            <person name="Malavazi I."/>
            <person name="Melin P."/>
            <person name="Meyer V."/>
            <person name="Mielnichuk N."/>
            <person name="Miskei M."/>
            <person name="Molnar A.P."/>
            <person name="Mule G."/>
            <person name="Ngan C.Y."/>
            <person name="Orejas M."/>
            <person name="Orosz E."/>
            <person name="Ouedraogo J.P."/>
            <person name="Overkamp K.M."/>
            <person name="Park H.-S."/>
            <person name="Perrone G."/>
            <person name="Piumi F."/>
            <person name="Punt P.J."/>
            <person name="Ram A.F."/>
            <person name="Ramon A."/>
            <person name="Rauscher S."/>
            <person name="Record E."/>
            <person name="Riano-Pachon D.M."/>
            <person name="Robert V."/>
            <person name="Roehrig J."/>
            <person name="Ruller R."/>
            <person name="Salamov A."/>
            <person name="Salih N.S."/>
            <person name="Samson R.A."/>
            <person name="Sandor E."/>
            <person name="Sanguinetti M."/>
            <person name="Schuetze T."/>
            <person name="Sepcic K."/>
            <person name="Shelest E."/>
            <person name="Sherlock G."/>
            <person name="Sophianopoulou V."/>
            <person name="Squina F.M."/>
            <person name="Sun H."/>
            <person name="Susca A."/>
            <person name="Todd R.B."/>
            <person name="Tsang A."/>
            <person name="Unkles S.E."/>
            <person name="van de Wiele N."/>
            <person name="van Rossen-Uffink D."/>
            <person name="Oliveira J.V."/>
            <person name="Vesth T.C."/>
            <person name="Visser J."/>
            <person name="Yu J.-H."/>
            <person name="Zhou M."/>
            <person name="Andersen M.R."/>
            <person name="Archer D.B."/>
            <person name="Baker S.E."/>
            <person name="Benoit I."/>
            <person name="Brakhage A.A."/>
            <person name="Braus G.H."/>
            <person name="Fischer R."/>
            <person name="Frisvad J.C."/>
            <person name="Goldman G.H."/>
            <person name="Houbraken J."/>
            <person name="Oakley B."/>
            <person name="Pocsi I."/>
            <person name="Scazzocchio C."/>
            <person name="Seiboth B."/>
            <person name="vanKuyk P.A."/>
            <person name="Wortman J."/>
            <person name="Dyer P.S."/>
            <person name="Grigoriev I.V."/>
        </authorList>
    </citation>
    <scope>NUCLEOTIDE SEQUENCE [LARGE SCALE GENOMIC DNA]</scope>
    <source>
        <strain evidence="3">CBS 583.65</strain>
    </source>
</reference>
<proteinExistence type="predicted"/>
<protein>
    <recommendedName>
        <fullName evidence="1">F-box domain-containing protein</fullName>
    </recommendedName>
</protein>
<name>A0A1L9PTG1_ASPVE</name>
<accession>A0A1L9PTG1</accession>